<comment type="function">
    <text evidence="6">Catalyzes the dehydration of the S-form of NAD(P)HX at the expense of ADP, which is converted to AMP. Together with NAD(P)HX epimerase, which catalyzes the epimerization of the S- and R-forms, the enzyme allows the repair of both epimers of NAD(P)HX, a damaged form of NAD(P)H that is a result of enzymatic or heat-dependent hydration.</text>
</comment>
<dbReference type="GO" id="GO:0005524">
    <property type="term" value="F:ATP binding"/>
    <property type="evidence" value="ECO:0007669"/>
    <property type="project" value="UniProtKB-KW"/>
</dbReference>
<dbReference type="GO" id="GO:0110051">
    <property type="term" value="P:metabolite repair"/>
    <property type="evidence" value="ECO:0007669"/>
    <property type="project" value="TreeGrafter"/>
</dbReference>
<organism evidence="8 9">
    <name type="scientific">Homoserinimonas aerilata</name>
    <dbReference type="NCBI Taxonomy" id="1162970"/>
    <lineage>
        <taxon>Bacteria</taxon>
        <taxon>Bacillati</taxon>
        <taxon>Actinomycetota</taxon>
        <taxon>Actinomycetes</taxon>
        <taxon>Micrococcales</taxon>
        <taxon>Microbacteriaceae</taxon>
        <taxon>Homoserinimonas</taxon>
    </lineage>
</organism>
<keyword evidence="4 6" id="KW-0520">NAD</keyword>
<feature type="binding site" evidence="6">
    <location>
        <position position="200"/>
    </location>
    <ligand>
        <name>(6S)-NADPHX</name>
        <dbReference type="ChEBI" id="CHEBI:64076"/>
    </ligand>
</feature>
<keyword evidence="5 6" id="KW-0456">Lyase</keyword>
<dbReference type="PANTHER" id="PTHR12592:SF0">
    <property type="entry name" value="ATP-DEPENDENT (S)-NAD(P)H-HYDRATE DEHYDRATASE"/>
    <property type="match status" value="1"/>
</dbReference>
<dbReference type="GO" id="GO:0052856">
    <property type="term" value="F:NAD(P)HX epimerase activity"/>
    <property type="evidence" value="ECO:0007669"/>
    <property type="project" value="TreeGrafter"/>
</dbReference>
<name>A0A542YKF6_9MICO</name>
<evidence type="ECO:0000256" key="4">
    <source>
        <dbReference type="ARBA" id="ARBA00023027"/>
    </source>
</evidence>
<comment type="catalytic activity">
    <reaction evidence="6">
        <text>(6S)-NADHX + ADP = AMP + phosphate + NADH + H(+)</text>
        <dbReference type="Rhea" id="RHEA:32223"/>
        <dbReference type="ChEBI" id="CHEBI:15378"/>
        <dbReference type="ChEBI" id="CHEBI:43474"/>
        <dbReference type="ChEBI" id="CHEBI:57945"/>
        <dbReference type="ChEBI" id="CHEBI:64074"/>
        <dbReference type="ChEBI" id="CHEBI:456215"/>
        <dbReference type="ChEBI" id="CHEBI:456216"/>
        <dbReference type="EC" id="4.2.1.136"/>
    </reaction>
</comment>
<dbReference type="Gene3D" id="3.40.1190.20">
    <property type="match status" value="1"/>
</dbReference>
<dbReference type="InterPro" id="IPR029056">
    <property type="entry name" value="Ribokinase-like"/>
</dbReference>
<evidence type="ECO:0000256" key="6">
    <source>
        <dbReference type="HAMAP-Rule" id="MF_01965"/>
    </source>
</evidence>
<sequence>MEWSPSDAATMIARPGAHDDKYSRGVLGVMTGSEQYPGAAVLGVDSALRTGVGMVRYRGPERATNLVLQRHPEAVTAEGRVQAWLLGSGMGEPDDDMRRMLLDALSEKVPTVVDAGALGLLGHASGPVVATPHARELGRLLGVEPDEISADPARWCAVAAERLGAVVLLKGSRTHVAGPRGTRLACAEATPWLATAGTGDALGGILGALLATHSAGLAGGGEEAERMLVRLAATASLVHSLAALRASGGAPFTVLELNAAIPQTVAGLLSGIAE</sequence>
<keyword evidence="8" id="KW-0808">Transferase</keyword>
<dbReference type="Proteomes" id="UP000317998">
    <property type="component" value="Unassembled WGS sequence"/>
</dbReference>
<dbReference type="EMBL" id="VFOM01000001">
    <property type="protein sequence ID" value="TQL48558.1"/>
    <property type="molecule type" value="Genomic_DNA"/>
</dbReference>
<proteinExistence type="inferred from homology"/>
<dbReference type="SUPFAM" id="SSF53613">
    <property type="entry name" value="Ribokinase-like"/>
    <property type="match status" value="1"/>
</dbReference>
<feature type="domain" description="YjeF C-terminal" evidence="7">
    <location>
        <begin position="4"/>
        <end position="268"/>
    </location>
</feature>
<evidence type="ECO:0000256" key="1">
    <source>
        <dbReference type="ARBA" id="ARBA00022741"/>
    </source>
</evidence>
<comment type="subunit">
    <text evidence="6">Homotetramer.</text>
</comment>
<accession>A0A542YKF6</accession>
<dbReference type="PROSITE" id="PS51383">
    <property type="entry name" value="YJEF_C_3"/>
    <property type="match status" value="1"/>
</dbReference>
<keyword evidence="1 6" id="KW-0547">Nucleotide-binding</keyword>
<feature type="binding site" evidence="6">
    <location>
        <position position="39"/>
    </location>
    <ligand>
        <name>(6S)-NADPHX</name>
        <dbReference type="ChEBI" id="CHEBI:64076"/>
    </ligand>
</feature>
<feature type="binding site" evidence="6">
    <location>
        <begin position="170"/>
        <end position="174"/>
    </location>
    <ligand>
        <name>AMP</name>
        <dbReference type="ChEBI" id="CHEBI:456215"/>
    </ligand>
</feature>
<dbReference type="AlphaFoldDB" id="A0A542YKF6"/>
<dbReference type="CDD" id="cd01171">
    <property type="entry name" value="YXKO-related"/>
    <property type="match status" value="1"/>
</dbReference>
<keyword evidence="9" id="KW-1185">Reference proteome</keyword>
<feature type="binding site" evidence="6">
    <location>
        <position position="133"/>
    </location>
    <ligand>
        <name>(6S)-NADPHX</name>
        <dbReference type="ChEBI" id="CHEBI:64076"/>
    </ligand>
</feature>
<gene>
    <name evidence="6" type="primary">nnrD</name>
    <name evidence="8" type="ORF">FB562_1653</name>
</gene>
<feature type="binding site" evidence="6">
    <location>
        <position position="199"/>
    </location>
    <ligand>
        <name>AMP</name>
        <dbReference type="ChEBI" id="CHEBI:456215"/>
    </ligand>
</feature>
<comment type="cofactor">
    <cofactor evidence="6">
        <name>Mg(2+)</name>
        <dbReference type="ChEBI" id="CHEBI:18420"/>
    </cofactor>
</comment>
<dbReference type="GO" id="GO:0016301">
    <property type="term" value="F:kinase activity"/>
    <property type="evidence" value="ECO:0007669"/>
    <property type="project" value="UniProtKB-KW"/>
</dbReference>
<evidence type="ECO:0000256" key="5">
    <source>
        <dbReference type="ARBA" id="ARBA00023239"/>
    </source>
</evidence>
<comment type="similarity">
    <text evidence="6">Belongs to the NnrD/CARKD family.</text>
</comment>
<feature type="binding site" evidence="6">
    <location>
        <position position="89"/>
    </location>
    <ligand>
        <name>(6S)-NADPHX</name>
        <dbReference type="ChEBI" id="CHEBI:64076"/>
    </ligand>
</feature>
<dbReference type="GO" id="GO:0046496">
    <property type="term" value="P:nicotinamide nucleotide metabolic process"/>
    <property type="evidence" value="ECO:0007669"/>
    <property type="project" value="UniProtKB-UniRule"/>
</dbReference>
<dbReference type="InterPro" id="IPR000631">
    <property type="entry name" value="CARKD"/>
</dbReference>
<evidence type="ECO:0000259" key="7">
    <source>
        <dbReference type="PROSITE" id="PS51383"/>
    </source>
</evidence>
<evidence type="ECO:0000313" key="8">
    <source>
        <dbReference type="EMBL" id="TQL48558.1"/>
    </source>
</evidence>
<keyword evidence="8" id="KW-0418">Kinase</keyword>
<comment type="caution">
    <text evidence="8">The sequence shown here is derived from an EMBL/GenBank/DDBJ whole genome shotgun (WGS) entry which is preliminary data.</text>
</comment>
<evidence type="ECO:0000256" key="3">
    <source>
        <dbReference type="ARBA" id="ARBA00022857"/>
    </source>
</evidence>
<protein>
    <recommendedName>
        <fullName evidence="6">ADP-dependent (S)-NAD(P)H-hydrate dehydratase</fullName>
        <ecNumber evidence="6">4.2.1.136</ecNumber>
    </recommendedName>
    <alternativeName>
        <fullName evidence="6">ADP-dependent NAD(P)HX dehydratase</fullName>
    </alternativeName>
</protein>
<dbReference type="Pfam" id="PF01256">
    <property type="entry name" value="Carb_kinase"/>
    <property type="match status" value="1"/>
</dbReference>
<comment type="catalytic activity">
    <reaction evidence="6">
        <text>(6S)-NADPHX + ADP = AMP + phosphate + NADPH + H(+)</text>
        <dbReference type="Rhea" id="RHEA:32235"/>
        <dbReference type="ChEBI" id="CHEBI:15378"/>
        <dbReference type="ChEBI" id="CHEBI:43474"/>
        <dbReference type="ChEBI" id="CHEBI:57783"/>
        <dbReference type="ChEBI" id="CHEBI:64076"/>
        <dbReference type="ChEBI" id="CHEBI:456215"/>
        <dbReference type="ChEBI" id="CHEBI:456216"/>
        <dbReference type="EC" id="4.2.1.136"/>
    </reaction>
</comment>
<dbReference type="EC" id="4.2.1.136" evidence="6"/>
<reference evidence="8 9" key="1">
    <citation type="submission" date="2019-06" db="EMBL/GenBank/DDBJ databases">
        <title>Sequencing the genomes of 1000 actinobacteria strains.</title>
        <authorList>
            <person name="Klenk H.-P."/>
        </authorList>
    </citation>
    <scope>NUCLEOTIDE SEQUENCE [LARGE SCALE GENOMIC DNA]</scope>
    <source>
        <strain evidence="8 9">DSM 26477</strain>
    </source>
</reference>
<evidence type="ECO:0000256" key="2">
    <source>
        <dbReference type="ARBA" id="ARBA00022840"/>
    </source>
</evidence>
<dbReference type="PANTHER" id="PTHR12592">
    <property type="entry name" value="ATP-DEPENDENT (S)-NAD(P)H-HYDRATE DEHYDRATASE FAMILY MEMBER"/>
    <property type="match status" value="1"/>
</dbReference>
<dbReference type="GO" id="GO:0052855">
    <property type="term" value="F:ADP-dependent NAD(P)H-hydrate dehydratase activity"/>
    <property type="evidence" value="ECO:0007669"/>
    <property type="project" value="UniProtKB-UniRule"/>
</dbReference>
<evidence type="ECO:0000313" key="9">
    <source>
        <dbReference type="Proteomes" id="UP000317998"/>
    </source>
</evidence>
<keyword evidence="3 6" id="KW-0521">NADP</keyword>
<keyword evidence="2 6" id="KW-0067">ATP-binding</keyword>
<dbReference type="HAMAP" id="MF_01965">
    <property type="entry name" value="NADHX_dehydratase"/>
    <property type="match status" value="1"/>
</dbReference>